<dbReference type="GO" id="GO:1905515">
    <property type="term" value="P:non-motile cilium assembly"/>
    <property type="evidence" value="ECO:0007669"/>
    <property type="project" value="Ensembl"/>
</dbReference>
<evidence type="ECO:0000256" key="2">
    <source>
        <dbReference type="SAM" id="MobiDB-lite"/>
    </source>
</evidence>
<dbReference type="GeneTree" id="ENSGT00390000018876"/>
<dbReference type="EMBL" id="AAQR03145131">
    <property type="status" value="NOT_ANNOTATED_CDS"/>
    <property type="molecule type" value="Genomic_DNA"/>
</dbReference>
<dbReference type="EMBL" id="AAQR03145137">
    <property type="status" value="NOT_ANNOTATED_CDS"/>
    <property type="molecule type" value="Genomic_DNA"/>
</dbReference>
<dbReference type="GO" id="GO:0016604">
    <property type="term" value="C:nuclear body"/>
    <property type="evidence" value="ECO:0007669"/>
    <property type="project" value="Ensembl"/>
</dbReference>
<keyword evidence="1" id="KW-0175">Coiled coil</keyword>
<dbReference type="GO" id="GO:0005829">
    <property type="term" value="C:cytosol"/>
    <property type="evidence" value="ECO:0007669"/>
    <property type="project" value="Ensembl"/>
</dbReference>
<dbReference type="GO" id="GO:0005814">
    <property type="term" value="C:centriole"/>
    <property type="evidence" value="ECO:0007669"/>
    <property type="project" value="Ensembl"/>
</dbReference>
<dbReference type="OMA" id="ENQQMRE"/>
<dbReference type="PANTHER" id="PTHR36170">
    <property type="entry name" value="CENTROSOMAL PROTEIN OF 89 KDA"/>
    <property type="match status" value="1"/>
</dbReference>
<dbReference type="EMBL" id="AAQR03145133">
    <property type="status" value="NOT_ANNOTATED_CDS"/>
    <property type="molecule type" value="Genomic_DNA"/>
</dbReference>
<dbReference type="EMBL" id="AAQR03145136">
    <property type="status" value="NOT_ANNOTATED_CDS"/>
    <property type="molecule type" value="Genomic_DNA"/>
</dbReference>
<dbReference type="Ensembl" id="ENSOGAT00000001574.2">
    <property type="protein sequence ID" value="ENSOGAP00000001398.2"/>
    <property type="gene ID" value="ENSOGAG00000001573.2"/>
</dbReference>
<dbReference type="InParanoid" id="H0WIW4"/>
<feature type="region of interest" description="Disordered" evidence="2">
    <location>
        <begin position="56"/>
        <end position="145"/>
    </location>
</feature>
<reference evidence="3" key="3">
    <citation type="submission" date="2025-09" db="UniProtKB">
        <authorList>
            <consortium name="Ensembl"/>
        </authorList>
    </citation>
    <scope>IDENTIFICATION</scope>
</reference>
<dbReference type="STRING" id="30611.ENSOGAP00000001398"/>
<dbReference type="InterPro" id="IPR033545">
    <property type="entry name" value="CEP89"/>
</dbReference>
<feature type="compositionally biased region" description="Pro residues" evidence="2">
    <location>
        <begin position="24"/>
        <end position="39"/>
    </location>
</feature>
<proteinExistence type="predicted"/>
<protein>
    <submittedName>
        <fullName evidence="3">Centrosomal protein 89</fullName>
    </submittedName>
</protein>
<dbReference type="EMBL" id="AAQR03145134">
    <property type="status" value="NOT_ANNOTATED_CDS"/>
    <property type="molecule type" value="Genomic_DNA"/>
</dbReference>
<dbReference type="GO" id="GO:0005758">
    <property type="term" value="C:mitochondrial intermembrane space"/>
    <property type="evidence" value="ECO:0007669"/>
    <property type="project" value="Ensembl"/>
</dbReference>
<sequence>VLVSFVQKHIIHGFLPAASIAPKPAVPRTPPPRSPNPSPERPRSALAAVILSTTLTGRTVAIPQPRQRSRAESNTTSIEKDSFIDPYAISSELQLRPNGQSEERRTSLPSFETRGSGEEEDSESQPSSCCKEVEDVSAQKEEGGGSEAVYAVPYANKVPLSRGVDSEDDEIISNPDGFPGSPLTPRHAQQKADDKHPVLNLKDEKPPLCEKPPPSPDITGRARQRCVETTKERFEELREENVCLHNVNQTLTLQLTGMRQAMEELQLKLERAESGAGEPRGPQAASQEVTTPELLYLRKQAQELVDENDGLKMTVHRLNVELSRYQTKFRHLSKEESLNIEGLPSKGPIPPWLVDMKRLSPLLLAYEDRIKEKDELNATLREEMRMFRSRVQEVVRENEELHRALSGGRPAPRREWHQLQTQAELVLEENKLLIEQLELQQTKAKDAHQERLQEVSKLTKQLMLLETKTQNQEKKLTENKEQLETLLAERQELSTHLHRRIAVEVHTSIVNELKSRLQKEEEKQSAEMEELTEKLTVLQMQKKSLVLEKNSLTVRNQALEAELARAQKTNRRSQKKIEVLKKQVEKAMGNEMSAHQYLANLIGLAENITQERDRLIHVAKCLESEKHGVINKIIKGNIRLGKLEEKVKGYKKQTALKLGDISHRLTEQQEDFHGKTTQYLQEVRRLQQMLRDKQDVLDEALRQKREMEGELEVVWESTSKENQRIRELLRATLTRTGRWGHTGALGDPCLHLEDPCLEGLSQEHRLVGYSDCDTKLCLRDPLE</sequence>
<feature type="coiled-coil region" evidence="1">
    <location>
        <begin position="248"/>
        <end position="275"/>
    </location>
</feature>
<dbReference type="EMBL" id="AAQR03145132">
    <property type="status" value="NOT_ANNOTATED_CDS"/>
    <property type="molecule type" value="Genomic_DNA"/>
</dbReference>
<reference evidence="3" key="2">
    <citation type="submission" date="2025-08" db="UniProtKB">
        <authorList>
            <consortium name="Ensembl"/>
        </authorList>
    </citation>
    <scope>IDENTIFICATION</scope>
</reference>
<name>H0WIW4_OTOGA</name>
<dbReference type="Proteomes" id="UP000005225">
    <property type="component" value="Unassembled WGS sequence"/>
</dbReference>
<dbReference type="GO" id="GO:0000922">
    <property type="term" value="C:spindle pole"/>
    <property type="evidence" value="ECO:0007669"/>
    <property type="project" value="Ensembl"/>
</dbReference>
<reference evidence="4" key="1">
    <citation type="submission" date="2011-03" db="EMBL/GenBank/DDBJ databases">
        <title>Version 3 of the genome sequence of Otolemur garnettii (Bushbaby).</title>
        <authorList>
            <consortium name="The Broad Institute Genome Sequencing Platform"/>
            <person name="Di Palma F."/>
            <person name="Johnson J."/>
            <person name="Lander E.S."/>
            <person name="Lindblad-Toh K."/>
            <person name="Jaffe D.B."/>
            <person name="Gnerre S."/>
            <person name="MacCallum I."/>
            <person name="Przybylski D."/>
            <person name="Ribeiro F.J."/>
            <person name="Burton J.N."/>
            <person name="Walker B.J."/>
            <person name="Sharpe T."/>
            <person name="Hall G."/>
        </authorList>
    </citation>
    <scope>NUCLEOTIDE SEQUENCE [LARGE SCALE GENOMIC DNA]</scope>
</reference>
<dbReference type="PANTHER" id="PTHR36170:SF1">
    <property type="entry name" value="CENTROSOMAL PROTEIN OF 89 KDA"/>
    <property type="match status" value="1"/>
</dbReference>
<organism evidence="3 4">
    <name type="scientific">Otolemur garnettii</name>
    <name type="common">Small-eared galago</name>
    <name type="synonym">Garnett's greater bushbaby</name>
    <dbReference type="NCBI Taxonomy" id="30611"/>
    <lineage>
        <taxon>Eukaryota</taxon>
        <taxon>Metazoa</taxon>
        <taxon>Chordata</taxon>
        <taxon>Craniata</taxon>
        <taxon>Vertebrata</taxon>
        <taxon>Euteleostomi</taxon>
        <taxon>Mammalia</taxon>
        <taxon>Eutheria</taxon>
        <taxon>Euarchontoglires</taxon>
        <taxon>Primates</taxon>
        <taxon>Strepsirrhini</taxon>
        <taxon>Lorisiformes</taxon>
        <taxon>Galagidae</taxon>
        <taxon>Otolemur</taxon>
    </lineage>
</organism>
<feature type="coiled-coil region" evidence="1">
    <location>
        <begin position="363"/>
        <end position="397"/>
    </location>
</feature>
<feature type="coiled-coil region" evidence="1">
    <location>
        <begin position="427"/>
        <end position="625"/>
    </location>
</feature>
<accession>H0WIW4</accession>
<dbReference type="EMBL" id="AAQR03145135">
    <property type="status" value="NOT_ANNOTATED_CDS"/>
    <property type="molecule type" value="Genomic_DNA"/>
</dbReference>
<dbReference type="GO" id="GO:0097539">
    <property type="term" value="C:ciliary transition fiber"/>
    <property type="evidence" value="ECO:0007669"/>
    <property type="project" value="Ensembl"/>
</dbReference>
<dbReference type="HOGENOM" id="CLU_023281_0_0_1"/>
<keyword evidence="4" id="KW-1185">Reference proteome</keyword>
<evidence type="ECO:0000256" key="1">
    <source>
        <dbReference type="SAM" id="Coils"/>
    </source>
</evidence>
<dbReference type="AlphaFoldDB" id="H0WIW4"/>
<feature type="region of interest" description="Disordered" evidence="2">
    <location>
        <begin position="199"/>
        <end position="223"/>
    </location>
</feature>
<feature type="coiled-coil region" evidence="1">
    <location>
        <begin position="683"/>
        <end position="710"/>
    </location>
</feature>
<feature type="compositionally biased region" description="Basic and acidic residues" evidence="2">
    <location>
        <begin position="199"/>
        <end position="208"/>
    </location>
</feature>
<dbReference type="eggNOG" id="ENOG502QWK8">
    <property type="taxonomic scope" value="Eukaryota"/>
</dbReference>
<dbReference type="GO" id="GO:0007268">
    <property type="term" value="P:chemical synaptic transmission"/>
    <property type="evidence" value="ECO:0007669"/>
    <property type="project" value="InterPro"/>
</dbReference>
<evidence type="ECO:0000313" key="3">
    <source>
        <dbReference type="Ensembl" id="ENSOGAP00000001398.2"/>
    </source>
</evidence>
<feature type="compositionally biased region" description="Basic and acidic residues" evidence="2">
    <location>
        <begin position="131"/>
        <end position="143"/>
    </location>
</feature>
<dbReference type="FunCoup" id="H0WIW4">
    <property type="interactions" value="1028"/>
</dbReference>
<dbReference type="GO" id="GO:0031514">
    <property type="term" value="C:motile cilium"/>
    <property type="evidence" value="ECO:0007669"/>
    <property type="project" value="Ensembl"/>
</dbReference>
<dbReference type="GO" id="GO:0033617">
    <property type="term" value="P:mitochondrial respiratory chain complex IV assembly"/>
    <property type="evidence" value="ECO:0007669"/>
    <property type="project" value="Ensembl"/>
</dbReference>
<dbReference type="GO" id="GO:0005813">
    <property type="term" value="C:centrosome"/>
    <property type="evidence" value="ECO:0007669"/>
    <property type="project" value="Ensembl"/>
</dbReference>
<dbReference type="GO" id="GO:0036064">
    <property type="term" value="C:ciliary basal body"/>
    <property type="evidence" value="ECO:0007669"/>
    <property type="project" value="Ensembl"/>
</dbReference>
<evidence type="ECO:0000313" key="4">
    <source>
        <dbReference type="Proteomes" id="UP000005225"/>
    </source>
</evidence>
<feature type="compositionally biased region" description="Polar residues" evidence="2">
    <location>
        <begin position="91"/>
        <end position="100"/>
    </location>
</feature>
<feature type="region of interest" description="Disordered" evidence="2">
    <location>
        <begin position="21"/>
        <end position="43"/>
    </location>
</feature>
<dbReference type="GO" id="GO:0097730">
    <property type="term" value="C:non-motile cilium"/>
    <property type="evidence" value="ECO:0007669"/>
    <property type="project" value="Ensembl"/>
</dbReference>
<dbReference type="GO" id="GO:0045202">
    <property type="term" value="C:synapse"/>
    <property type="evidence" value="ECO:0007669"/>
    <property type="project" value="GOC"/>
</dbReference>
<dbReference type="EMBL" id="AAQR03145138">
    <property type="status" value="NOT_ANNOTATED_CDS"/>
    <property type="molecule type" value="Genomic_DNA"/>
</dbReference>